<dbReference type="Proteomes" id="UP000295304">
    <property type="component" value="Unassembled WGS sequence"/>
</dbReference>
<dbReference type="PANTHER" id="PTHR40255:SF1">
    <property type="entry name" value="PROTOPORPHYRINOGEN IX OXIDASE"/>
    <property type="match status" value="1"/>
</dbReference>
<evidence type="ECO:0000256" key="5">
    <source>
        <dbReference type="ARBA" id="ARBA00022475"/>
    </source>
</evidence>
<keyword evidence="9 14" id="KW-1133">Transmembrane helix</keyword>
<evidence type="ECO:0000256" key="9">
    <source>
        <dbReference type="ARBA" id="ARBA00022989"/>
    </source>
</evidence>
<dbReference type="PANTHER" id="PTHR40255">
    <property type="entry name" value="UPF0093 MEMBRANE PROTEIN SLR1790"/>
    <property type="match status" value="1"/>
</dbReference>
<dbReference type="PIRSF" id="PIRSF004638">
    <property type="entry name" value="UCP004638"/>
    <property type="match status" value="1"/>
</dbReference>
<evidence type="ECO:0000256" key="11">
    <source>
        <dbReference type="ARBA" id="ARBA00023004"/>
    </source>
</evidence>
<keyword evidence="12 14" id="KW-0472">Membrane</keyword>
<dbReference type="EMBL" id="SLZW01000001">
    <property type="protein sequence ID" value="TCS64862.1"/>
    <property type="molecule type" value="Genomic_DNA"/>
</dbReference>
<keyword evidence="10 14" id="KW-0560">Oxidoreductase</keyword>
<feature type="transmembrane region" description="Helical" evidence="14">
    <location>
        <begin position="12"/>
        <end position="30"/>
    </location>
</feature>
<dbReference type="GO" id="GO:0005886">
    <property type="term" value="C:plasma membrane"/>
    <property type="evidence" value="ECO:0007669"/>
    <property type="project" value="UniProtKB-SubCell"/>
</dbReference>
<comment type="catalytic activity">
    <reaction evidence="13 14 15">
        <text>protoporphyrinogen IX + 3 A = protoporphyrin IX + 3 AH2</text>
        <dbReference type="Rhea" id="RHEA:62000"/>
        <dbReference type="ChEBI" id="CHEBI:13193"/>
        <dbReference type="ChEBI" id="CHEBI:17499"/>
        <dbReference type="ChEBI" id="CHEBI:57306"/>
        <dbReference type="ChEBI" id="CHEBI:57307"/>
    </reaction>
</comment>
<evidence type="ECO:0000313" key="17">
    <source>
        <dbReference type="Proteomes" id="UP000295304"/>
    </source>
</evidence>
<dbReference type="HAMAP" id="MF_02239">
    <property type="entry name" value="HemJ"/>
    <property type="match status" value="1"/>
</dbReference>
<keyword evidence="17" id="KW-1185">Reference proteome</keyword>
<feature type="transmembrane region" description="Helical" evidence="14">
    <location>
        <begin position="126"/>
        <end position="144"/>
    </location>
</feature>
<reference evidence="16 17" key="1">
    <citation type="submission" date="2019-03" db="EMBL/GenBank/DDBJ databases">
        <title>Genomic Encyclopedia of Type Strains, Phase IV (KMG-IV): sequencing the most valuable type-strain genomes for metagenomic binning, comparative biology and taxonomic classification.</title>
        <authorList>
            <person name="Goeker M."/>
        </authorList>
    </citation>
    <scope>NUCLEOTIDE SEQUENCE [LARGE SCALE GENOMIC DNA]</scope>
    <source>
        <strain evidence="16 17">DSM 101688</strain>
    </source>
</reference>
<feature type="transmembrane region" description="Helical" evidence="14">
    <location>
        <begin position="60"/>
        <end position="81"/>
    </location>
</feature>
<keyword evidence="8 14" id="KW-0479">Metal-binding</keyword>
<dbReference type="RefSeq" id="WP_276330897.1">
    <property type="nucleotide sequence ID" value="NZ_SLZW01000001.1"/>
</dbReference>
<evidence type="ECO:0000313" key="16">
    <source>
        <dbReference type="EMBL" id="TCS64862.1"/>
    </source>
</evidence>
<feature type="binding site" description="axial binding residue" evidence="14">
    <location>
        <position position="91"/>
    </location>
    <ligand>
        <name>heme</name>
        <dbReference type="ChEBI" id="CHEBI:30413"/>
    </ligand>
    <ligandPart>
        <name>Fe</name>
        <dbReference type="ChEBI" id="CHEBI:18248"/>
    </ligandPart>
</feature>
<evidence type="ECO:0000256" key="8">
    <source>
        <dbReference type="ARBA" id="ARBA00022723"/>
    </source>
</evidence>
<keyword evidence="7 14" id="KW-0812">Transmembrane</keyword>
<proteinExistence type="inferred from homology"/>
<dbReference type="EC" id="1.3.99.-" evidence="14 15"/>
<dbReference type="UniPathway" id="UPA00251">
    <property type="reaction ID" value="UER00324"/>
</dbReference>
<evidence type="ECO:0000256" key="13">
    <source>
        <dbReference type="ARBA" id="ARBA00048390"/>
    </source>
</evidence>
<evidence type="ECO:0000256" key="6">
    <source>
        <dbReference type="ARBA" id="ARBA00022617"/>
    </source>
</evidence>
<dbReference type="GO" id="GO:0006782">
    <property type="term" value="P:protoporphyrinogen IX biosynthetic process"/>
    <property type="evidence" value="ECO:0007669"/>
    <property type="project" value="UniProtKB-UniRule"/>
</dbReference>
<keyword evidence="11 14" id="KW-0408">Iron</keyword>
<accession>A0A4R3JG48</accession>
<gene>
    <name evidence="16" type="ORF">EDD55_101193</name>
</gene>
<comment type="subcellular location">
    <subcellularLocation>
        <location evidence="1 14">Cell membrane</location>
        <topology evidence="1 14">Multi-pass membrane protein</topology>
    </subcellularLocation>
</comment>
<evidence type="ECO:0000256" key="15">
    <source>
        <dbReference type="PIRNR" id="PIRNR004638"/>
    </source>
</evidence>
<comment type="similarity">
    <text evidence="3 14 15">Belongs to the HemJ family.</text>
</comment>
<feature type="binding site" description="axial binding residue" evidence="14">
    <location>
        <position position="16"/>
    </location>
    <ligand>
        <name>heme</name>
        <dbReference type="ChEBI" id="CHEBI:30413"/>
    </ligand>
    <ligandPart>
        <name>Fe</name>
        <dbReference type="ChEBI" id="CHEBI:18248"/>
    </ligandPart>
</feature>
<comment type="subunit">
    <text evidence="14">Homodimer.</text>
</comment>
<dbReference type="Pfam" id="PF03653">
    <property type="entry name" value="UPF0093"/>
    <property type="match status" value="1"/>
</dbReference>
<evidence type="ECO:0000256" key="12">
    <source>
        <dbReference type="ARBA" id="ARBA00023136"/>
    </source>
</evidence>
<dbReference type="NCBIfam" id="TIGR00701">
    <property type="entry name" value="protoporphyrinogen oxidase HemJ"/>
    <property type="match status" value="1"/>
</dbReference>
<comment type="function">
    <text evidence="14 15">Catalyzes the oxidation of protoporphyrinogen IX to protoporphyrin IX.</text>
</comment>
<name>A0A4R3JG48_9PROT</name>
<evidence type="ECO:0000256" key="10">
    <source>
        <dbReference type="ARBA" id="ARBA00023002"/>
    </source>
</evidence>
<organism evidence="16 17">
    <name type="scientific">Varunaivibrio sulfuroxidans</name>
    <dbReference type="NCBI Taxonomy" id="1773489"/>
    <lineage>
        <taxon>Bacteria</taxon>
        <taxon>Pseudomonadati</taxon>
        <taxon>Pseudomonadota</taxon>
        <taxon>Alphaproteobacteria</taxon>
        <taxon>Rhodospirillales</taxon>
        <taxon>Magnetovibrionaceae</taxon>
        <taxon>Varunaivibrio</taxon>
    </lineage>
</organism>
<comment type="caution">
    <text evidence="16">The sequence shown here is derived from an EMBL/GenBank/DDBJ whole genome shotgun (WGS) entry which is preliminary data.</text>
</comment>
<dbReference type="GO" id="GO:0046872">
    <property type="term" value="F:metal ion binding"/>
    <property type="evidence" value="ECO:0007669"/>
    <property type="project" value="UniProtKB-UniRule"/>
</dbReference>
<dbReference type="AlphaFoldDB" id="A0A4R3JG48"/>
<keyword evidence="5 14" id="KW-1003">Cell membrane</keyword>
<evidence type="ECO:0000256" key="1">
    <source>
        <dbReference type="ARBA" id="ARBA00004651"/>
    </source>
</evidence>
<evidence type="ECO:0000256" key="14">
    <source>
        <dbReference type="HAMAP-Rule" id="MF_02239"/>
    </source>
</evidence>
<comment type="cofactor">
    <cofactor evidence="14 15">
        <name>heme b</name>
        <dbReference type="ChEBI" id="CHEBI:60344"/>
    </cofactor>
    <text evidence="14 15">Binds 1 heme b (iron(II)-protoporphyrin IX) group per subunit.</text>
</comment>
<dbReference type="GO" id="GO:0070818">
    <property type="term" value="F:protoporphyrinogen oxidase activity"/>
    <property type="evidence" value="ECO:0007669"/>
    <property type="project" value="UniProtKB-UniRule"/>
</dbReference>
<comment type="pathway">
    <text evidence="2 14 15">Porphyrin-containing compound metabolism; protoporphyrin-IX biosynthesis; protoporphyrin-IX from protoporphyrinogen-IX: step 1/1.</text>
</comment>
<evidence type="ECO:0000256" key="4">
    <source>
        <dbReference type="ARBA" id="ARBA00017504"/>
    </source>
</evidence>
<evidence type="ECO:0000256" key="2">
    <source>
        <dbReference type="ARBA" id="ARBA00005073"/>
    </source>
</evidence>
<protein>
    <recommendedName>
        <fullName evidence="4 14">Protoporphyrinogen IX oxidase</fullName>
        <shortName evidence="14">PPO</shortName>
        <ecNumber evidence="14 15">1.3.99.-</ecNumber>
    </recommendedName>
</protein>
<dbReference type="InterPro" id="IPR005265">
    <property type="entry name" value="HemJ-like"/>
</dbReference>
<evidence type="ECO:0000256" key="3">
    <source>
        <dbReference type="ARBA" id="ARBA00006501"/>
    </source>
</evidence>
<sequence>MFQISGEAYLWIKALHVISVIAWMAGLFYLPRLYVYHTQVLAGSESSELFKIMERRLLRAIMNPALVLSYVFGGLLLAQRVSFSDGWLHLKLLCVALLTVFHMALSKWRKDFLNDKNTKSEVFYRAVNEVPTILMIVIVVMVVVKPF</sequence>
<feature type="transmembrane region" description="Helical" evidence="14">
    <location>
        <begin position="87"/>
        <end position="105"/>
    </location>
</feature>
<evidence type="ECO:0000256" key="7">
    <source>
        <dbReference type="ARBA" id="ARBA00022692"/>
    </source>
</evidence>
<keyword evidence="6 14" id="KW-0349">Heme</keyword>